<dbReference type="EMBL" id="NXGX01000006">
    <property type="protein sequence ID" value="PKR57518.1"/>
    <property type="molecule type" value="Genomic_DNA"/>
</dbReference>
<organism evidence="1 2">
    <name type="scientific">Thalassospira lohafexi</name>
    <dbReference type="NCBI Taxonomy" id="744227"/>
    <lineage>
        <taxon>Bacteria</taxon>
        <taxon>Pseudomonadati</taxon>
        <taxon>Pseudomonadota</taxon>
        <taxon>Alphaproteobacteria</taxon>
        <taxon>Rhodospirillales</taxon>
        <taxon>Thalassospiraceae</taxon>
        <taxon>Thalassospira</taxon>
    </lineage>
</organism>
<dbReference type="AlphaFoldDB" id="A0A2N3L3Y4"/>
<sequence>MGAAPNPRAKDRAGGVFLCAGLCNRGGTKAAALLTAQGFQDFAQPGLRRILAQQRPEIQTARMVAKMVRAIDPAMIIHAGGFPDADISIPIMAHIFFA</sequence>
<proteinExistence type="predicted"/>
<dbReference type="Proteomes" id="UP000233332">
    <property type="component" value="Unassembled WGS sequence"/>
</dbReference>
<reference evidence="1 2" key="1">
    <citation type="submission" date="2017-09" db="EMBL/GenBank/DDBJ databases">
        <title>Biodiversity and function of Thalassospira species in the particle-attached aromatic-hydrocarbon-degrading consortia from the surface seawater of the China South Sea.</title>
        <authorList>
            <person name="Dong C."/>
            <person name="Lai Q."/>
            <person name="Shao Z."/>
        </authorList>
    </citation>
    <scope>NUCLEOTIDE SEQUENCE [LARGE SCALE GENOMIC DNA]</scope>
    <source>
        <strain evidence="1 2">139Z-12</strain>
    </source>
</reference>
<evidence type="ECO:0000313" key="1">
    <source>
        <dbReference type="EMBL" id="PKR57518.1"/>
    </source>
</evidence>
<name>A0A2N3L3Y4_9PROT</name>
<evidence type="ECO:0000313" key="2">
    <source>
        <dbReference type="Proteomes" id="UP000233332"/>
    </source>
</evidence>
<protein>
    <submittedName>
        <fullName evidence="1">Uncharacterized protein</fullName>
    </submittedName>
</protein>
<dbReference type="RefSeq" id="WP_101303836.1">
    <property type="nucleotide sequence ID" value="NZ_NXGX01000006.1"/>
</dbReference>
<accession>A0A2N3L3Y4</accession>
<gene>
    <name evidence="1" type="ORF">COO92_16390</name>
</gene>
<keyword evidence="2" id="KW-1185">Reference proteome</keyword>
<comment type="caution">
    <text evidence="1">The sequence shown here is derived from an EMBL/GenBank/DDBJ whole genome shotgun (WGS) entry which is preliminary data.</text>
</comment>